<comment type="caution">
    <text evidence="10">The sequence shown here is derived from an EMBL/GenBank/DDBJ whole genome shotgun (WGS) entry which is preliminary data.</text>
</comment>
<name>A0A927CDI5_9BACL</name>
<accession>A0A927CDI5</accession>
<dbReference type="Proteomes" id="UP000639396">
    <property type="component" value="Unassembled WGS sequence"/>
</dbReference>
<dbReference type="PANTHER" id="PTHR23522">
    <property type="entry name" value="BLL5896 PROTEIN"/>
    <property type="match status" value="1"/>
</dbReference>
<feature type="transmembrane region" description="Helical" evidence="8">
    <location>
        <begin position="42"/>
        <end position="61"/>
    </location>
</feature>
<dbReference type="Gene3D" id="1.20.1250.20">
    <property type="entry name" value="MFS general substrate transporter like domains"/>
    <property type="match status" value="2"/>
</dbReference>
<feature type="transmembrane region" description="Helical" evidence="8">
    <location>
        <begin position="68"/>
        <end position="88"/>
    </location>
</feature>
<feature type="transmembrane region" description="Helical" evidence="8">
    <location>
        <begin position="159"/>
        <end position="177"/>
    </location>
</feature>
<dbReference type="Pfam" id="PF12832">
    <property type="entry name" value="MFS_1_like"/>
    <property type="match status" value="1"/>
</dbReference>
<evidence type="ECO:0000313" key="11">
    <source>
        <dbReference type="Proteomes" id="UP000639396"/>
    </source>
</evidence>
<proteinExistence type="predicted"/>
<protein>
    <submittedName>
        <fullName evidence="10">MFS transporter</fullName>
    </submittedName>
</protein>
<feature type="transmembrane region" description="Helical" evidence="8">
    <location>
        <begin position="12"/>
        <end position="30"/>
    </location>
</feature>
<gene>
    <name evidence="10" type="ORF">IDH45_26200</name>
</gene>
<keyword evidence="11" id="KW-1185">Reference proteome</keyword>
<dbReference type="RefSeq" id="WP_190931098.1">
    <property type="nucleotide sequence ID" value="NZ_JACXJA010000042.1"/>
</dbReference>
<comment type="subcellular location">
    <subcellularLocation>
        <location evidence="1">Cell inner membrane</location>
        <topology evidence="1">Multi-pass membrane protein</topology>
    </subcellularLocation>
</comment>
<evidence type="ECO:0000256" key="2">
    <source>
        <dbReference type="ARBA" id="ARBA00022448"/>
    </source>
</evidence>
<evidence type="ECO:0000256" key="7">
    <source>
        <dbReference type="ARBA" id="ARBA00023136"/>
    </source>
</evidence>
<keyword evidence="4" id="KW-0997">Cell inner membrane</keyword>
<dbReference type="PANTHER" id="PTHR23522:SF10">
    <property type="entry name" value="3-PHENYLPROPIONIC ACID TRANSPORTER-RELATED"/>
    <property type="match status" value="1"/>
</dbReference>
<dbReference type="EMBL" id="JACXJA010000042">
    <property type="protein sequence ID" value="MBD2865479.1"/>
    <property type="molecule type" value="Genomic_DNA"/>
</dbReference>
<reference evidence="10" key="1">
    <citation type="submission" date="2020-09" db="EMBL/GenBank/DDBJ databases">
        <title>A novel bacterium of genus Paenibacillus, isolated from South China Sea.</title>
        <authorList>
            <person name="Huang H."/>
            <person name="Mo K."/>
            <person name="Hu Y."/>
        </authorList>
    </citation>
    <scope>NUCLEOTIDE SEQUENCE</scope>
    <source>
        <strain evidence="10">IB182363</strain>
    </source>
</reference>
<dbReference type="PIRSF" id="PIRSF004925">
    <property type="entry name" value="HcaT"/>
    <property type="match status" value="1"/>
</dbReference>
<dbReference type="AlphaFoldDB" id="A0A927CDI5"/>
<feature type="transmembrane region" description="Helical" evidence="8">
    <location>
        <begin position="359"/>
        <end position="379"/>
    </location>
</feature>
<feature type="transmembrane region" description="Helical" evidence="8">
    <location>
        <begin position="272"/>
        <end position="290"/>
    </location>
</feature>
<feature type="transmembrane region" description="Helical" evidence="8">
    <location>
        <begin position="94"/>
        <end position="113"/>
    </location>
</feature>
<dbReference type="GO" id="GO:0005886">
    <property type="term" value="C:plasma membrane"/>
    <property type="evidence" value="ECO:0007669"/>
    <property type="project" value="UniProtKB-SubCell"/>
</dbReference>
<dbReference type="GO" id="GO:0015528">
    <property type="term" value="F:lactose:proton symporter activity"/>
    <property type="evidence" value="ECO:0007669"/>
    <property type="project" value="TreeGrafter"/>
</dbReference>
<keyword evidence="6 8" id="KW-1133">Transmembrane helix</keyword>
<evidence type="ECO:0000256" key="4">
    <source>
        <dbReference type="ARBA" id="ARBA00022519"/>
    </source>
</evidence>
<keyword evidence="5 8" id="KW-0812">Transmembrane</keyword>
<dbReference type="InterPro" id="IPR024989">
    <property type="entry name" value="MFS_assoc_dom"/>
</dbReference>
<evidence type="ECO:0000256" key="5">
    <source>
        <dbReference type="ARBA" id="ARBA00022692"/>
    </source>
</evidence>
<evidence type="ECO:0000313" key="10">
    <source>
        <dbReference type="EMBL" id="MBD2865479.1"/>
    </source>
</evidence>
<dbReference type="GO" id="GO:0030395">
    <property type="term" value="F:lactose binding"/>
    <property type="evidence" value="ECO:0007669"/>
    <property type="project" value="TreeGrafter"/>
</dbReference>
<evidence type="ECO:0000256" key="1">
    <source>
        <dbReference type="ARBA" id="ARBA00004429"/>
    </source>
</evidence>
<dbReference type="SUPFAM" id="SSF103473">
    <property type="entry name" value="MFS general substrate transporter"/>
    <property type="match status" value="1"/>
</dbReference>
<keyword evidence="2" id="KW-0813">Transport</keyword>
<feature type="transmembrane region" description="Helical" evidence="8">
    <location>
        <begin position="296"/>
        <end position="319"/>
    </location>
</feature>
<feature type="transmembrane region" description="Helical" evidence="8">
    <location>
        <begin position="198"/>
        <end position="220"/>
    </location>
</feature>
<feature type="transmembrane region" description="Helical" evidence="8">
    <location>
        <begin position="240"/>
        <end position="260"/>
    </location>
</feature>
<feature type="transmembrane region" description="Helical" evidence="8">
    <location>
        <begin position="331"/>
        <end position="353"/>
    </location>
</feature>
<keyword evidence="3" id="KW-1003">Cell membrane</keyword>
<sequence length="390" mass="43725">MTRQLFAVKGVLFSFYALQAVLLPYLPVYFGMKGYTPVQIGWLMNIGPFVAMFAQPVWGYLSDKYNTIKRIIGLLWLFTILASVGLFLSGTFGLAFWFVMLLYFFMYPSIPLLDSLAMKSIRGTKQSYGAVRSWGSAGFSIVAILSGYMLAWIGGIEKIGYLFWALWLVPFALLMFLKERAGQEQGANADTRIRIQDIGVLLRNRMFLWFLIMILIVSIPHRLNDVWFTLYLAELGAPDTWFGLAWAVASISETLAFAWLGRHLHKYHELAVLGLTSILYAARWAAYAWIDDPSVLIALQASHSFTFALFWMATIQYAVRLVPSEMGSTGQAIVSAVFLGLAGLLGGVIGGWFKQEWGGGSMYMFGAVLSAIAAMLLYATHQYRRSRGWS</sequence>
<evidence type="ECO:0000256" key="6">
    <source>
        <dbReference type="ARBA" id="ARBA00022989"/>
    </source>
</evidence>
<feature type="domain" description="Major facilitator superfamily associated" evidence="9">
    <location>
        <begin position="7"/>
        <end position="358"/>
    </location>
</feature>
<organism evidence="10 11">
    <name type="scientific">Paenibacillus oceani</name>
    <dbReference type="NCBI Taxonomy" id="2772510"/>
    <lineage>
        <taxon>Bacteria</taxon>
        <taxon>Bacillati</taxon>
        <taxon>Bacillota</taxon>
        <taxon>Bacilli</taxon>
        <taxon>Bacillales</taxon>
        <taxon>Paenibacillaceae</taxon>
        <taxon>Paenibacillus</taxon>
    </lineage>
</organism>
<evidence type="ECO:0000259" key="9">
    <source>
        <dbReference type="Pfam" id="PF12832"/>
    </source>
</evidence>
<dbReference type="InterPro" id="IPR026032">
    <property type="entry name" value="HcaT-like"/>
</dbReference>
<feature type="transmembrane region" description="Helical" evidence="8">
    <location>
        <begin position="134"/>
        <end position="153"/>
    </location>
</feature>
<evidence type="ECO:0000256" key="8">
    <source>
        <dbReference type="SAM" id="Phobius"/>
    </source>
</evidence>
<evidence type="ECO:0000256" key="3">
    <source>
        <dbReference type="ARBA" id="ARBA00022475"/>
    </source>
</evidence>
<keyword evidence="7 8" id="KW-0472">Membrane</keyword>
<dbReference type="InterPro" id="IPR036259">
    <property type="entry name" value="MFS_trans_sf"/>
</dbReference>